<evidence type="ECO:0000259" key="2">
    <source>
        <dbReference type="Pfam" id="PF26638"/>
    </source>
</evidence>
<feature type="domain" description="DUF8211" evidence="2">
    <location>
        <begin position="347"/>
        <end position="483"/>
    </location>
</feature>
<feature type="compositionally biased region" description="Low complexity" evidence="1">
    <location>
        <begin position="84"/>
        <end position="95"/>
    </location>
</feature>
<keyword evidence="4" id="KW-1185">Reference proteome</keyword>
<organism evidence="3 4">
    <name type="scientific">Rhizophagus irregularis</name>
    <dbReference type="NCBI Taxonomy" id="588596"/>
    <lineage>
        <taxon>Eukaryota</taxon>
        <taxon>Fungi</taxon>
        <taxon>Fungi incertae sedis</taxon>
        <taxon>Mucoromycota</taxon>
        <taxon>Glomeromycotina</taxon>
        <taxon>Glomeromycetes</taxon>
        <taxon>Glomerales</taxon>
        <taxon>Glomeraceae</taxon>
        <taxon>Rhizophagus</taxon>
    </lineage>
</organism>
<dbReference type="VEuPathDB" id="FungiDB:RhiirA1_472682"/>
<dbReference type="Pfam" id="PF26638">
    <property type="entry name" value="DUF8211"/>
    <property type="match status" value="1"/>
</dbReference>
<dbReference type="VEuPathDB" id="FungiDB:RhiirFUN_000058"/>
<proteinExistence type="predicted"/>
<evidence type="ECO:0000313" key="4">
    <source>
        <dbReference type="Proteomes" id="UP000234323"/>
    </source>
</evidence>
<name>A0A2I1HHP4_9GLOM</name>
<accession>A0A2I1HHP4</accession>
<protein>
    <recommendedName>
        <fullName evidence="2">DUF8211 domain-containing protein</fullName>
    </recommendedName>
</protein>
<gene>
    <name evidence="3" type="ORF">RhiirA4_480299</name>
</gene>
<dbReference type="EMBL" id="LLXI01002999">
    <property type="protein sequence ID" value="PKY58406.1"/>
    <property type="molecule type" value="Genomic_DNA"/>
</dbReference>
<dbReference type="AlphaFoldDB" id="A0A2I1HHP4"/>
<comment type="caution">
    <text evidence="3">The sequence shown here is derived from an EMBL/GenBank/DDBJ whole genome shotgun (WGS) entry which is preliminary data.</text>
</comment>
<dbReference type="InterPro" id="IPR058524">
    <property type="entry name" value="DUF8211"/>
</dbReference>
<dbReference type="Proteomes" id="UP000234323">
    <property type="component" value="Unassembled WGS sequence"/>
</dbReference>
<sequence>MTSSNTIKIDWSATPASSFIQIDAYTRTPIADLYNYKPSHTYLNVLTTKDILTYDIDIYLKFYKRSLPLEDTLPSQVSTDKVDTPSSSNIPITTSCDHDTSKETTLNITPSNIVDEPIEKDILPPVPPTTYITCENNITPLLVSFKKFHVTHKQRTGYNKIYEFRRSRSFFFELVDQSPDTNDIHLRIHTNDYHMSSNPIRYISTSKLPNAKYQISKGLQHFFSAQRVIPRRIQQKYFNLICKKLLERIDLIKSREQKKDQRNRSTKTFFNFTYKKYRFHFGIYIPCDHDITSQFHQTICKVPSPITLSNNRHACGLHFSKIYQEIMNSFNKKNDDETGPINSKITHANLLHARWSSKYKKQVVSLRTGRSYQVHYSARDLYDIKDSVNTHIYSKKLDNFKVSLSSKSRTAKKQNERYARSTRRIFSKHMPIHGNLTQSDYLRIGRRHKFIFTEKRSIKFPIKHLHYRQARCTPYQQDYRFLIPYEGTMCTVEPYNLTPNMFIPVKYRNIIPPDPSIYSSTGTFIIPESREWFTYMYNLERNKRTRIGAETYTRSRNQAILENGTTERHYDLRMGMKRCLTALTDYYHDGIRNYDDYTEFMRVYRDKIRSYHDINNKFLGTKKGRLTADTIRAKIRPNKRDCSSTYNIDRDLSSSIVKKPRHGDCPRDLLIKHDILNM</sequence>
<evidence type="ECO:0000313" key="3">
    <source>
        <dbReference type="EMBL" id="PKY58406.1"/>
    </source>
</evidence>
<evidence type="ECO:0000256" key="1">
    <source>
        <dbReference type="SAM" id="MobiDB-lite"/>
    </source>
</evidence>
<feature type="region of interest" description="Disordered" evidence="1">
    <location>
        <begin position="75"/>
        <end position="98"/>
    </location>
</feature>
<reference evidence="3 4" key="1">
    <citation type="submission" date="2015-10" db="EMBL/GenBank/DDBJ databases">
        <title>Genome analyses suggest a sexual origin of heterokaryosis in a supposedly ancient asexual fungus.</title>
        <authorList>
            <person name="Ropars J."/>
            <person name="Sedzielewska K."/>
            <person name="Noel J."/>
            <person name="Charron P."/>
            <person name="Farinelli L."/>
            <person name="Marton T."/>
            <person name="Kruger M."/>
            <person name="Pelin A."/>
            <person name="Brachmann A."/>
            <person name="Corradi N."/>
        </authorList>
    </citation>
    <scope>NUCLEOTIDE SEQUENCE [LARGE SCALE GENOMIC DNA]</scope>
    <source>
        <strain evidence="3 4">A4</strain>
    </source>
</reference>
<dbReference type="VEuPathDB" id="FungiDB:FUN_001801"/>